<gene>
    <name evidence="2" type="ORF">RHGRI_033930</name>
</gene>
<accession>A0AAV6HYM8</accession>
<dbReference type="AlphaFoldDB" id="A0AAV6HYM8"/>
<organism evidence="2 3">
    <name type="scientific">Rhododendron griersonianum</name>
    <dbReference type="NCBI Taxonomy" id="479676"/>
    <lineage>
        <taxon>Eukaryota</taxon>
        <taxon>Viridiplantae</taxon>
        <taxon>Streptophyta</taxon>
        <taxon>Embryophyta</taxon>
        <taxon>Tracheophyta</taxon>
        <taxon>Spermatophyta</taxon>
        <taxon>Magnoliopsida</taxon>
        <taxon>eudicotyledons</taxon>
        <taxon>Gunneridae</taxon>
        <taxon>Pentapetalae</taxon>
        <taxon>asterids</taxon>
        <taxon>Ericales</taxon>
        <taxon>Ericaceae</taxon>
        <taxon>Ericoideae</taxon>
        <taxon>Rhodoreae</taxon>
        <taxon>Rhododendron</taxon>
    </lineage>
</organism>
<reference evidence="2" key="1">
    <citation type="submission" date="2020-08" db="EMBL/GenBank/DDBJ databases">
        <title>Plant Genome Project.</title>
        <authorList>
            <person name="Zhang R.-G."/>
        </authorList>
    </citation>
    <scope>NUCLEOTIDE SEQUENCE</scope>
    <source>
        <strain evidence="2">WSP0</strain>
        <tissue evidence="2">Leaf</tissue>
    </source>
</reference>
<feature type="region of interest" description="Disordered" evidence="1">
    <location>
        <begin position="1"/>
        <end position="24"/>
    </location>
</feature>
<feature type="compositionally biased region" description="Polar residues" evidence="1">
    <location>
        <begin position="14"/>
        <end position="24"/>
    </location>
</feature>
<sequence length="275" mass="29534">MFTEAYLAERSVVSKPNQSPALEGNQLTPFMEQVLKKFARPISTLTSHPVLAQPIPLSKPSPSPQSPNVPPIINHIIPLARPSSPPSGPNLTHSIQLVSKTLTQTSGIISPFPANTQILPQTPVSSPIIPTYIPPLSVPLNTTTISPDYPSPILVDIPISDGPPLSKVRKKRGSRVGTPAPIRRRVLGEIQGNRQPNPTPPPIPKQKLNSNGMRNLESLENRVPNVAGVLAIPFGSDYDTHKKARGRNDGLALVAMDTSPAVAEETSPNWSPPNQ</sequence>
<feature type="region of interest" description="Disordered" evidence="1">
    <location>
        <begin position="187"/>
        <end position="210"/>
    </location>
</feature>
<keyword evidence="3" id="KW-1185">Reference proteome</keyword>
<evidence type="ECO:0000256" key="1">
    <source>
        <dbReference type="SAM" id="MobiDB-lite"/>
    </source>
</evidence>
<proteinExistence type="predicted"/>
<name>A0AAV6HYM8_9ERIC</name>
<dbReference type="Proteomes" id="UP000823749">
    <property type="component" value="Chromosome 12"/>
</dbReference>
<evidence type="ECO:0000313" key="3">
    <source>
        <dbReference type="Proteomes" id="UP000823749"/>
    </source>
</evidence>
<evidence type="ECO:0000313" key="2">
    <source>
        <dbReference type="EMBL" id="KAG5521528.1"/>
    </source>
</evidence>
<dbReference type="EMBL" id="JACTNZ010000012">
    <property type="protein sequence ID" value="KAG5521528.1"/>
    <property type="molecule type" value="Genomic_DNA"/>
</dbReference>
<protein>
    <submittedName>
        <fullName evidence="2">Uncharacterized protein</fullName>
    </submittedName>
</protein>
<comment type="caution">
    <text evidence="2">The sequence shown here is derived from an EMBL/GenBank/DDBJ whole genome shotgun (WGS) entry which is preliminary data.</text>
</comment>